<evidence type="ECO:0000313" key="4">
    <source>
        <dbReference type="Proteomes" id="UP000184387"/>
    </source>
</evidence>
<dbReference type="OrthoDB" id="9764248at2"/>
<dbReference type="PANTHER" id="PTHR46696:SF1">
    <property type="entry name" value="CYTOCHROME P450 YJIB-RELATED"/>
    <property type="match status" value="1"/>
</dbReference>
<dbReference type="GO" id="GO:0004497">
    <property type="term" value="F:monooxygenase activity"/>
    <property type="evidence" value="ECO:0007669"/>
    <property type="project" value="UniProtKB-KW"/>
</dbReference>
<dbReference type="InterPro" id="IPR036396">
    <property type="entry name" value="Cyt_P450_sf"/>
</dbReference>
<dbReference type="PANTHER" id="PTHR46696">
    <property type="entry name" value="P450, PUTATIVE (EUROFUNG)-RELATED"/>
    <property type="match status" value="1"/>
</dbReference>
<dbReference type="GO" id="GO:0005506">
    <property type="term" value="F:iron ion binding"/>
    <property type="evidence" value="ECO:0007669"/>
    <property type="project" value="InterPro"/>
</dbReference>
<organism evidence="3 4">
    <name type="scientific">Muricoccus roseus</name>
    <dbReference type="NCBI Taxonomy" id="198092"/>
    <lineage>
        <taxon>Bacteria</taxon>
        <taxon>Pseudomonadati</taxon>
        <taxon>Pseudomonadota</taxon>
        <taxon>Alphaproteobacteria</taxon>
        <taxon>Acetobacterales</taxon>
        <taxon>Roseomonadaceae</taxon>
        <taxon>Muricoccus</taxon>
    </lineage>
</organism>
<dbReference type="InterPro" id="IPR002397">
    <property type="entry name" value="Cyt_P450_B"/>
</dbReference>
<reference evidence="3 4" key="1">
    <citation type="submission" date="2016-11" db="EMBL/GenBank/DDBJ databases">
        <authorList>
            <person name="Jaros S."/>
            <person name="Januszkiewicz K."/>
            <person name="Wedrychowicz H."/>
        </authorList>
    </citation>
    <scope>NUCLEOTIDE SEQUENCE [LARGE SCALE GENOMIC DNA]</scope>
    <source>
        <strain evidence="3 4">DSM 14916</strain>
    </source>
</reference>
<evidence type="ECO:0000256" key="1">
    <source>
        <dbReference type="ARBA" id="ARBA00010617"/>
    </source>
</evidence>
<keyword evidence="2" id="KW-0408">Iron</keyword>
<keyword evidence="4" id="KW-1185">Reference proteome</keyword>
<dbReference type="InterPro" id="IPR017972">
    <property type="entry name" value="Cyt_P450_CS"/>
</dbReference>
<evidence type="ECO:0000256" key="2">
    <source>
        <dbReference type="RuleBase" id="RU000461"/>
    </source>
</evidence>
<dbReference type="GO" id="GO:0016705">
    <property type="term" value="F:oxidoreductase activity, acting on paired donors, with incorporation or reduction of molecular oxygen"/>
    <property type="evidence" value="ECO:0007669"/>
    <property type="project" value="InterPro"/>
</dbReference>
<keyword evidence="2" id="KW-0560">Oxidoreductase</keyword>
<dbReference type="GO" id="GO:0020037">
    <property type="term" value="F:heme binding"/>
    <property type="evidence" value="ECO:0007669"/>
    <property type="project" value="InterPro"/>
</dbReference>
<proteinExistence type="inferred from homology"/>
<dbReference type="PROSITE" id="PS00086">
    <property type="entry name" value="CYTOCHROME_P450"/>
    <property type="match status" value="1"/>
</dbReference>
<dbReference type="Proteomes" id="UP000184387">
    <property type="component" value="Unassembled WGS sequence"/>
</dbReference>
<keyword evidence="2" id="KW-0479">Metal-binding</keyword>
<name>A0A1M6B615_9PROT</name>
<keyword evidence="2" id="KW-0349">Heme</keyword>
<dbReference type="STRING" id="198092.SAMN02745194_00367"/>
<evidence type="ECO:0000313" key="3">
    <source>
        <dbReference type="EMBL" id="SHI43913.1"/>
    </source>
</evidence>
<dbReference type="Pfam" id="PF00067">
    <property type="entry name" value="p450"/>
    <property type="match status" value="1"/>
</dbReference>
<gene>
    <name evidence="3" type="ORF">SAMN02745194_00367</name>
</gene>
<keyword evidence="2" id="KW-0503">Monooxygenase</keyword>
<dbReference type="RefSeq" id="WP_073130778.1">
    <property type="nucleotide sequence ID" value="NZ_FQZF01000002.1"/>
</dbReference>
<accession>A0A1M6B615</accession>
<dbReference type="SUPFAM" id="SSF48264">
    <property type="entry name" value="Cytochrome P450"/>
    <property type="match status" value="1"/>
</dbReference>
<dbReference type="EMBL" id="FQZF01000002">
    <property type="protein sequence ID" value="SHI43913.1"/>
    <property type="molecule type" value="Genomic_DNA"/>
</dbReference>
<dbReference type="InterPro" id="IPR001128">
    <property type="entry name" value="Cyt_P450"/>
</dbReference>
<sequence length="387" mass="40891">MTAPRTAAEASAMTPAALEIMPPAPPFWDEAQQAWIVTRYADLRAVLDAPGMLVAEPSPALCRVAARVGMEVGNLTAVLDGMLLTQNGAVHQASRAALRGFMPQLSGRWSAEAIDASAARLVAAMTPGEAVDMVPALAGPLPDAVIADGLGLSIPEVVALREAGRRVSDVWRPAPPLRDVARLEGVAAEARAALEAPRAPDRIPLDPAPACPVHDLEFFLISAAVETTAATLGNALEILSSDAELQAALRGGTALVARFVEEVLRFAGPVRRLNRRVAGEALELDGRRIEAGSALILWVESGHRDPVAYPDPDRFDLARRGPPLLAFGGGAHLCMGPALGRLLVRAAVHRLLGRFALAPSPEPIRMRPGRDLRQHLALPLSLTEHPA</sequence>
<dbReference type="AlphaFoldDB" id="A0A1M6B615"/>
<dbReference type="Gene3D" id="1.10.630.10">
    <property type="entry name" value="Cytochrome P450"/>
    <property type="match status" value="2"/>
</dbReference>
<dbReference type="PRINTS" id="PR00359">
    <property type="entry name" value="BP450"/>
</dbReference>
<protein>
    <submittedName>
        <fullName evidence="3">Cytochrome P450</fullName>
    </submittedName>
</protein>
<comment type="similarity">
    <text evidence="1 2">Belongs to the cytochrome P450 family.</text>
</comment>